<reference evidence="1 2" key="1">
    <citation type="submission" date="2016-10" db="EMBL/GenBank/DDBJ databases">
        <authorList>
            <person name="Varghese N."/>
            <person name="Submissions S."/>
        </authorList>
    </citation>
    <scope>NUCLEOTIDE SEQUENCE [LARGE SCALE GENOMIC DNA]</scope>
    <source>
        <strain evidence="1 2">MAR_2009_60</strain>
    </source>
</reference>
<gene>
    <name evidence="1" type="ORF">SAMN05192545_1328</name>
</gene>
<proteinExistence type="predicted"/>
<name>A0ABY0UBG6_9FLAO</name>
<evidence type="ECO:0000313" key="2">
    <source>
        <dbReference type="Proteomes" id="UP000199574"/>
    </source>
</evidence>
<dbReference type="Proteomes" id="UP000199574">
    <property type="component" value="Chromosome I"/>
</dbReference>
<protein>
    <submittedName>
        <fullName evidence="1">Uncharacterized protein</fullName>
    </submittedName>
</protein>
<organism evidence="1 2">
    <name type="scientific">Maribacter dokdonensis</name>
    <dbReference type="NCBI Taxonomy" id="320912"/>
    <lineage>
        <taxon>Bacteria</taxon>
        <taxon>Pseudomonadati</taxon>
        <taxon>Bacteroidota</taxon>
        <taxon>Flavobacteriia</taxon>
        <taxon>Flavobacteriales</taxon>
        <taxon>Flavobacteriaceae</taxon>
        <taxon>Maribacter</taxon>
    </lineage>
</organism>
<sequence length="100" mass="11169">MKNAKHLIALFYVTLILLFKVAGLHSLTHHTDDTDIQHCEVCHITTAVNFTPLVEVETSAIPKVVFYVVPAKVSTVTPVEAYNDRFLSSYLFTRPPPQSA</sequence>
<keyword evidence="2" id="KW-1185">Reference proteome</keyword>
<accession>A0ABY0UBG6</accession>
<dbReference type="GeneID" id="90592632"/>
<dbReference type="RefSeq" id="WP_091604094.1">
    <property type="nucleotide sequence ID" value="NZ_LT629754.1"/>
</dbReference>
<dbReference type="EMBL" id="LT629754">
    <property type="protein sequence ID" value="SDS39770.1"/>
    <property type="molecule type" value="Genomic_DNA"/>
</dbReference>
<evidence type="ECO:0000313" key="1">
    <source>
        <dbReference type="EMBL" id="SDS39770.1"/>
    </source>
</evidence>